<reference evidence="8" key="1">
    <citation type="submission" date="2016-07" db="EMBL/GenBank/DDBJ databases">
        <authorList>
            <person name="Greninger A.L."/>
            <person name="Makhsous N."/>
            <person name="Shean R."/>
            <person name="Jerome K."/>
            <person name="Haman K."/>
        </authorList>
    </citation>
    <scope>NUCLEOTIDE SEQUENCE</scope>
    <source>
        <strain evidence="8">UW1</strain>
    </source>
</reference>
<dbReference type="GO" id="GO:0000166">
    <property type="term" value="F:nucleotide binding"/>
    <property type="evidence" value="ECO:0007669"/>
    <property type="project" value="UniProtKB-KW"/>
</dbReference>
<dbReference type="GO" id="GO:0004197">
    <property type="term" value="F:cysteine-type endopeptidase activity"/>
    <property type="evidence" value="ECO:0007669"/>
    <property type="project" value="InterPro"/>
</dbReference>
<dbReference type="InterPro" id="IPR043128">
    <property type="entry name" value="Rev_trsase/Diguanyl_cyclase"/>
</dbReference>
<dbReference type="EMBL" id="KX580897">
    <property type="protein sequence ID" value="AOC55077.1"/>
    <property type="molecule type" value="Genomic_RNA"/>
</dbReference>
<evidence type="ECO:0000313" key="8">
    <source>
        <dbReference type="EMBL" id="AOC55077.1"/>
    </source>
</evidence>
<evidence type="ECO:0000259" key="7">
    <source>
        <dbReference type="PROSITE" id="PS51874"/>
    </source>
</evidence>
<dbReference type="CDD" id="cd23169">
    <property type="entry name" value="ps-ssRNAv-Picornavirales"/>
    <property type="match status" value="1"/>
</dbReference>
<accession>A0A1B2RVQ7</accession>
<dbReference type="GO" id="GO:0006508">
    <property type="term" value="P:proteolysis"/>
    <property type="evidence" value="ECO:0007669"/>
    <property type="project" value="UniProtKB-KW"/>
</dbReference>
<sequence>VHLSARTNSTRCLVSFSSSPFSLITSTVKLSYTPVKPSKMAGWNRESFTVDVINEKGEEEKETRQRVEFVLADKWTVNTEVTESFAELKKYYAWQPDYRQLEHDIAKCMCWTALKTARTQLKECWEKTKASMQTYWDKLIEKLGTLAPWIETLKSWPAIIAIALGAVALLAGFGKQIVHKCICALTTHFGYRCPKCGKWPELEKCRNKDWLLSEWKEMYGETVEYEAGRRTTMQEEQIFHELHGIQAEGMLMGTEAKFRAEVGPYSDNTNGAGRRLIIAQNGPYNDKTNGQRGHKIIANAGQRTEDVVNNRIMRYLYRLRAFSRGQPLELNGFAVGGRWLLIPRHFIEAIGDTFDIYHSNAWMTVQKRLDSIVPIENKDLVLFDMPVQFHLHKSILPHLITERHLSHLEKTEAILVRKLGHTHIGTELLTATMQKELRYEEDTEDDDPRSYYVTGLYKYPSQASPGACGSVLVVTNDKVDGSIVGFHCAGGGGNGYSQIVTREMMAPYITSQLGTPLPKCEARYTGVVPEGHFGMVGCVPRGQGLYTPNTTNIIETAIHGKVSAPVTSPAVLSQKDPRLQVKGNLMSKGIAKYGTPPLQFDRRHLAMVEESLNAEIEQWTAPRRAQVLTFEETLSGNPIIDGFERLPMDTSPGWPFVLSRPPGEKGKAYLFDLEHNSIKNKELEQSWNARLELAKRGERCVSLWTCCLKDERRPLAKVASGNTRLFVIPPVDFSLLMRMYTLDFSVAIRNQRHTSFTKVGIDPQSLEWTQLYMYLAEHSEYVVAGDFTRFDGTLPPELIHQYFVHCNFYYRTFGSCTKEDELVRATLADESVHTVHLAGEEVFVNHTGNESGNPNTVNINSFSNYYYMALAYLGLAEAKAPHLATMSHFRKLVRAAIYGDDNILAIKADILPWFNQETMAEFLLKFGIVYTNESKTGITRYKKLSESTFLKCGFFDHDSIKHIKVPRMAEATILELLNWTRRAPDQDVLLESNCNDSLRFAYFYGPDYFNGLRTKIVNALKSVNKPLDIMTYSDFHFWFLFTCGMLPTFARPEGNLLETISQSGNSRLARQMNKVLFGTPAKVLHALGMLKKDDERQRTDSRQAIAIPSGEGKTWLCKRYPHIFVDHDEILLPAAAKALKDHGLSMTHLMKIFDLDLPVTDRRILLVHHPANTSRQMMGAYLLPQPSYIRANVFQRAQMSTAKTMERDERNTEILTKARLLAPYLFKGDEPPPKISI</sequence>
<dbReference type="PROSITE" id="PS50507">
    <property type="entry name" value="RDRP_SSRNA_POS"/>
    <property type="match status" value="1"/>
</dbReference>
<dbReference type="Gene3D" id="1.20.960.20">
    <property type="match status" value="1"/>
</dbReference>
<dbReference type="PROSITE" id="PS51874">
    <property type="entry name" value="PCV_3C_PRO"/>
    <property type="match status" value="1"/>
</dbReference>
<evidence type="ECO:0000256" key="3">
    <source>
        <dbReference type="ARBA" id="ARBA00022801"/>
    </source>
</evidence>
<dbReference type="InterPro" id="IPR007094">
    <property type="entry name" value="RNA-dir_pol_PSvirus"/>
</dbReference>
<dbReference type="SUPFAM" id="SSF56672">
    <property type="entry name" value="DNA/RNA polymerases"/>
    <property type="match status" value="1"/>
</dbReference>
<dbReference type="GO" id="GO:0003968">
    <property type="term" value="F:RNA-directed RNA polymerase activity"/>
    <property type="evidence" value="ECO:0007669"/>
    <property type="project" value="InterPro"/>
</dbReference>
<keyword evidence="5" id="KW-0693">Viral RNA replication</keyword>
<organism evidence="8">
    <name type="scientific">Baker virus</name>
    <dbReference type="NCBI Taxonomy" id="1888314"/>
    <lineage>
        <taxon>Viruses</taxon>
    </lineage>
</organism>
<keyword evidence="3" id="KW-0378">Hydrolase</keyword>
<name>A0A1B2RVQ7_9VIRU</name>
<dbReference type="Pfam" id="PF00680">
    <property type="entry name" value="RdRP_1"/>
    <property type="match status" value="1"/>
</dbReference>
<dbReference type="GO" id="GO:0039694">
    <property type="term" value="P:viral RNA genome replication"/>
    <property type="evidence" value="ECO:0007669"/>
    <property type="project" value="InterPro"/>
</dbReference>
<evidence type="ECO:0000256" key="4">
    <source>
        <dbReference type="ARBA" id="ARBA00022807"/>
    </source>
</evidence>
<dbReference type="InterPro" id="IPR043502">
    <property type="entry name" value="DNA/RNA_pol_sf"/>
</dbReference>
<feature type="non-terminal residue" evidence="8">
    <location>
        <position position="1"/>
    </location>
</feature>
<proteinExistence type="predicted"/>
<feature type="domain" description="RdRp catalytic" evidence="6">
    <location>
        <begin position="780"/>
        <end position="914"/>
    </location>
</feature>
<dbReference type="Gene3D" id="3.30.70.270">
    <property type="match status" value="1"/>
</dbReference>
<dbReference type="InterPro" id="IPR001205">
    <property type="entry name" value="RNA-dir_pol_C"/>
</dbReference>
<feature type="domain" description="Peptidase C3" evidence="7">
    <location>
        <begin position="300"/>
        <end position="505"/>
    </location>
</feature>
<dbReference type="SUPFAM" id="SSF50494">
    <property type="entry name" value="Trypsin-like serine proteases"/>
    <property type="match status" value="1"/>
</dbReference>
<protein>
    <submittedName>
        <fullName evidence="8">Polyprotein</fullName>
    </submittedName>
</protein>
<keyword evidence="1" id="KW-0645">Protease</keyword>
<dbReference type="InterPro" id="IPR043504">
    <property type="entry name" value="Peptidase_S1_PA_chymotrypsin"/>
</dbReference>
<dbReference type="GO" id="GO:0003723">
    <property type="term" value="F:RNA binding"/>
    <property type="evidence" value="ECO:0007669"/>
    <property type="project" value="InterPro"/>
</dbReference>
<evidence type="ECO:0000259" key="6">
    <source>
        <dbReference type="PROSITE" id="PS50507"/>
    </source>
</evidence>
<evidence type="ECO:0000256" key="2">
    <source>
        <dbReference type="ARBA" id="ARBA00022741"/>
    </source>
</evidence>
<dbReference type="Gene3D" id="2.40.10.10">
    <property type="entry name" value="Trypsin-like serine proteases"/>
    <property type="match status" value="1"/>
</dbReference>
<dbReference type="GO" id="GO:0006351">
    <property type="term" value="P:DNA-templated transcription"/>
    <property type="evidence" value="ECO:0007669"/>
    <property type="project" value="InterPro"/>
</dbReference>
<keyword evidence="2" id="KW-0547">Nucleotide-binding</keyword>
<dbReference type="InterPro" id="IPR044067">
    <property type="entry name" value="PCV_3C_PRO"/>
</dbReference>
<keyword evidence="4" id="KW-0788">Thiol protease</keyword>
<evidence type="ECO:0000256" key="5">
    <source>
        <dbReference type="ARBA" id="ARBA00022953"/>
    </source>
</evidence>
<dbReference type="InterPro" id="IPR009003">
    <property type="entry name" value="Peptidase_S1_PA"/>
</dbReference>
<evidence type="ECO:0000256" key="1">
    <source>
        <dbReference type="ARBA" id="ARBA00022670"/>
    </source>
</evidence>